<keyword evidence="2" id="KW-1185">Reference proteome</keyword>
<evidence type="ECO:0000313" key="1">
    <source>
        <dbReference type="EMBL" id="GGX89626.1"/>
    </source>
</evidence>
<dbReference type="Pfam" id="PF19593">
    <property type="entry name" value="DUF6098"/>
    <property type="match status" value="1"/>
</dbReference>
<reference evidence="1" key="1">
    <citation type="journal article" date="2014" name="Int. J. Syst. Evol. Microbiol.">
        <title>Complete genome sequence of Corynebacterium casei LMG S-19264T (=DSM 44701T), isolated from a smear-ripened cheese.</title>
        <authorList>
            <consortium name="US DOE Joint Genome Institute (JGI-PGF)"/>
            <person name="Walter F."/>
            <person name="Albersmeier A."/>
            <person name="Kalinowski J."/>
            <person name="Ruckert C."/>
        </authorList>
    </citation>
    <scope>NUCLEOTIDE SEQUENCE</scope>
    <source>
        <strain evidence="1">JCM 4790</strain>
    </source>
</reference>
<dbReference type="EMBL" id="BMVU01000027">
    <property type="protein sequence ID" value="GGX89626.1"/>
    <property type="molecule type" value="Genomic_DNA"/>
</dbReference>
<proteinExistence type="predicted"/>
<sequence>MGELDTLSRLDDLADRITRERQLYVRWSRGPAVDLARSSSSDELTGVPLPGLSANSLDVEPWWEDRPVRTWAARRLYDYSHLPASRRGTVRPWLLTGRECGRGPDNEPLVCDVTPLAWIDRSVIDEAVCEVERQGGPWGPVRRVS</sequence>
<dbReference type="AlphaFoldDB" id="A0A918NR97"/>
<dbReference type="Proteomes" id="UP000619244">
    <property type="component" value="Unassembled WGS sequence"/>
</dbReference>
<reference evidence="1" key="2">
    <citation type="submission" date="2020-09" db="EMBL/GenBank/DDBJ databases">
        <authorList>
            <person name="Sun Q."/>
            <person name="Ohkuma M."/>
        </authorList>
    </citation>
    <scope>NUCLEOTIDE SEQUENCE</scope>
    <source>
        <strain evidence="1">JCM 4790</strain>
    </source>
</reference>
<dbReference type="InterPro" id="IPR046080">
    <property type="entry name" value="DUF6098"/>
</dbReference>
<dbReference type="RefSeq" id="WP_190192564.1">
    <property type="nucleotide sequence ID" value="NZ_BMVU01000027.1"/>
</dbReference>
<name>A0A918NR97_9ACTN</name>
<protein>
    <submittedName>
        <fullName evidence="1">Uncharacterized protein</fullName>
    </submittedName>
</protein>
<accession>A0A918NR97</accession>
<comment type="caution">
    <text evidence="1">The sequence shown here is derived from an EMBL/GenBank/DDBJ whole genome shotgun (WGS) entry which is preliminary data.</text>
</comment>
<organism evidence="1 2">
    <name type="scientific">Streptomyces minutiscleroticus</name>
    <dbReference type="NCBI Taxonomy" id="68238"/>
    <lineage>
        <taxon>Bacteria</taxon>
        <taxon>Bacillati</taxon>
        <taxon>Actinomycetota</taxon>
        <taxon>Actinomycetes</taxon>
        <taxon>Kitasatosporales</taxon>
        <taxon>Streptomycetaceae</taxon>
        <taxon>Streptomyces</taxon>
    </lineage>
</organism>
<evidence type="ECO:0000313" key="2">
    <source>
        <dbReference type="Proteomes" id="UP000619244"/>
    </source>
</evidence>
<gene>
    <name evidence="1" type="ORF">GCM10010358_49470</name>
</gene>